<protein>
    <submittedName>
        <fullName evidence="1">Uncharacterized protein</fullName>
    </submittedName>
</protein>
<dbReference type="HOGENOM" id="CLU_2988113_0_0_5"/>
<organism evidence="1 2">
    <name type="scientific">Candidatus Phaeomarinibacter ectocarpi</name>
    <dbReference type="NCBI Taxonomy" id="1458461"/>
    <lineage>
        <taxon>Bacteria</taxon>
        <taxon>Pseudomonadati</taxon>
        <taxon>Pseudomonadota</taxon>
        <taxon>Alphaproteobacteria</taxon>
        <taxon>Hyphomicrobiales</taxon>
        <taxon>Parvibaculaceae</taxon>
        <taxon>Candidatus Phaeomarinibacter</taxon>
    </lineage>
</organism>
<accession>X5MN86</accession>
<sequence length="57" mass="6459">MSAEMRGKPVFLFCCHRGNGGYPLSQARLARVKQPVDAEMARHHLISSRFDADAWGW</sequence>
<dbReference type="KEGG" id="pect:BN1012_Phect1667"/>
<keyword evidence="2" id="KW-1185">Reference proteome</keyword>
<dbReference type="EMBL" id="HG966617">
    <property type="protein sequence ID" value="CDO59881.1"/>
    <property type="molecule type" value="Genomic_DNA"/>
</dbReference>
<evidence type="ECO:0000313" key="1">
    <source>
        <dbReference type="EMBL" id="CDO59881.1"/>
    </source>
</evidence>
<reference evidence="1 2" key="1">
    <citation type="journal article" date="2014" name="Front. Genet.">
        <title>Genome and metabolic network of "Candidatus Phaeomarinobacter ectocarpi" Ec32, a new candidate genus of Alphaproteobacteria frequently associated with brown algae.</title>
        <authorList>
            <person name="Dittami S.M."/>
            <person name="Barbeyron T."/>
            <person name="Boyen C."/>
            <person name="Cambefort J."/>
            <person name="Collet G."/>
            <person name="Delage L."/>
            <person name="Gobet A."/>
            <person name="Groisillier A."/>
            <person name="Leblanc C."/>
            <person name="Michel G."/>
            <person name="Scornet D."/>
            <person name="Siegel A."/>
            <person name="Tapia J.E."/>
            <person name="Tonon T."/>
        </authorList>
    </citation>
    <scope>NUCLEOTIDE SEQUENCE [LARGE SCALE GENOMIC DNA]</scope>
    <source>
        <strain evidence="1 2">Ec32</strain>
    </source>
</reference>
<name>X5MN86_9HYPH</name>
<gene>
    <name evidence="1" type="ORF">BN1012_Phect1667</name>
</gene>
<proteinExistence type="predicted"/>
<evidence type="ECO:0000313" key="2">
    <source>
        <dbReference type="Proteomes" id="UP000032160"/>
    </source>
</evidence>
<dbReference type="AlphaFoldDB" id="X5MN86"/>
<dbReference type="STRING" id="1458461.BN1012_Phect1667"/>
<dbReference type="Proteomes" id="UP000032160">
    <property type="component" value="Chromosome I"/>
</dbReference>